<keyword evidence="2" id="KW-0004">4Fe-4S</keyword>
<evidence type="ECO:0000256" key="4">
    <source>
        <dbReference type="ARBA" id="ARBA00022723"/>
    </source>
</evidence>
<dbReference type="CDD" id="cd01335">
    <property type="entry name" value="Radical_SAM"/>
    <property type="match status" value="1"/>
</dbReference>
<dbReference type="Gene3D" id="3.20.20.70">
    <property type="entry name" value="Aldolase class I"/>
    <property type="match status" value="1"/>
</dbReference>
<dbReference type="OrthoDB" id="9782387at2"/>
<comment type="caution">
    <text evidence="7">The sequence shown here is derived from an EMBL/GenBank/DDBJ whole genome shotgun (WGS) entry which is preliminary data.</text>
</comment>
<keyword evidence="3" id="KW-0949">S-adenosyl-L-methionine</keyword>
<gene>
    <name evidence="7" type="ORF">PROH_21390</name>
</gene>
<dbReference type="Pfam" id="PF13353">
    <property type="entry name" value="Fer4_12"/>
    <property type="match status" value="1"/>
</dbReference>
<reference evidence="7" key="1">
    <citation type="submission" date="2012-04" db="EMBL/GenBank/DDBJ databases">
        <authorList>
            <person name="Borisov I.G."/>
            <person name="Ivanikova N.V."/>
            <person name="Pinevich A.V."/>
        </authorList>
    </citation>
    <scope>NUCLEOTIDE SEQUENCE</scope>
    <source>
        <strain evidence="7">CALU 1027</strain>
    </source>
</reference>
<dbReference type="PANTHER" id="PTHR30352:SF2">
    <property type="entry name" value="ANAEROBIC RIBONUCLEOSIDE-TRIPHOSPHATE REDUCTASE-ACTIVATING PROTEIN"/>
    <property type="match status" value="1"/>
</dbReference>
<dbReference type="SFLD" id="SFLDS00029">
    <property type="entry name" value="Radical_SAM"/>
    <property type="match status" value="1"/>
</dbReference>
<evidence type="ECO:0000256" key="5">
    <source>
        <dbReference type="ARBA" id="ARBA00023004"/>
    </source>
</evidence>
<accession>A0A0M2PV31</accession>
<protein>
    <submittedName>
        <fullName evidence="7">Ribonucleotide reductase</fullName>
    </submittedName>
</protein>
<dbReference type="SFLD" id="SFLDG01066">
    <property type="entry name" value="organic_radical-activating_enz"/>
    <property type="match status" value="1"/>
</dbReference>
<dbReference type="InterPro" id="IPR034457">
    <property type="entry name" value="Organic_radical-activating"/>
</dbReference>
<evidence type="ECO:0000313" key="7">
    <source>
        <dbReference type="EMBL" id="KKI98226.1"/>
    </source>
</evidence>
<dbReference type="AlphaFoldDB" id="A0A0M2PV31"/>
<dbReference type="STRING" id="317619.GCA_000332315_03123"/>
<keyword evidence="6" id="KW-0411">Iron-sulfur</keyword>
<dbReference type="GO" id="GO:0046872">
    <property type="term" value="F:metal ion binding"/>
    <property type="evidence" value="ECO:0007669"/>
    <property type="project" value="UniProtKB-KW"/>
</dbReference>
<dbReference type="PANTHER" id="PTHR30352">
    <property type="entry name" value="PYRUVATE FORMATE-LYASE-ACTIVATING ENZYME"/>
    <property type="match status" value="1"/>
</dbReference>
<dbReference type="GO" id="GO:0004748">
    <property type="term" value="F:ribonucleoside-diphosphate reductase activity, thioredoxin disulfide as acceptor"/>
    <property type="evidence" value="ECO:0007669"/>
    <property type="project" value="TreeGrafter"/>
</dbReference>
<dbReference type="EMBL" id="AJTX02000010">
    <property type="protein sequence ID" value="KKI98226.1"/>
    <property type="molecule type" value="Genomic_DNA"/>
</dbReference>
<proteinExistence type="predicted"/>
<dbReference type="SFLD" id="SFLDG01063">
    <property type="entry name" value="activating_enzymes__group_1"/>
    <property type="match status" value="1"/>
</dbReference>
<evidence type="ECO:0000256" key="1">
    <source>
        <dbReference type="ARBA" id="ARBA00001966"/>
    </source>
</evidence>
<evidence type="ECO:0000256" key="6">
    <source>
        <dbReference type="ARBA" id="ARBA00023014"/>
    </source>
</evidence>
<dbReference type="InterPro" id="IPR058240">
    <property type="entry name" value="rSAM_sf"/>
</dbReference>
<dbReference type="SFLD" id="SFLDF00299">
    <property type="entry name" value="anaerobic_ribonucleoside-triph"/>
    <property type="match status" value="1"/>
</dbReference>
<evidence type="ECO:0000256" key="3">
    <source>
        <dbReference type="ARBA" id="ARBA00022691"/>
    </source>
</evidence>
<evidence type="ECO:0000313" key="8">
    <source>
        <dbReference type="Proteomes" id="UP000034681"/>
    </source>
</evidence>
<dbReference type="InterPro" id="IPR012837">
    <property type="entry name" value="NrdG"/>
</dbReference>
<keyword evidence="4" id="KW-0479">Metal-binding</keyword>
<dbReference type="InterPro" id="IPR007197">
    <property type="entry name" value="rSAM"/>
</dbReference>
<dbReference type="GO" id="GO:0043365">
    <property type="term" value="F:[formate-C-acetyltransferase]-activating enzyme activity"/>
    <property type="evidence" value="ECO:0007669"/>
    <property type="project" value="InterPro"/>
</dbReference>
<keyword evidence="5" id="KW-0408">Iron</keyword>
<evidence type="ECO:0000256" key="2">
    <source>
        <dbReference type="ARBA" id="ARBA00022485"/>
    </source>
</evidence>
<comment type="cofactor">
    <cofactor evidence="1">
        <name>[4Fe-4S] cluster</name>
        <dbReference type="ChEBI" id="CHEBI:49883"/>
    </cofactor>
</comment>
<dbReference type="RefSeq" id="WP_017713364.1">
    <property type="nucleotide sequence ID" value="NZ_KB235939.1"/>
</dbReference>
<dbReference type="Proteomes" id="UP000034681">
    <property type="component" value="Unassembled WGS sequence"/>
</dbReference>
<dbReference type="InterPro" id="IPR013785">
    <property type="entry name" value="Aldolase_TIM"/>
</dbReference>
<keyword evidence="8" id="KW-1185">Reference proteome</keyword>
<sequence>MKPSKLRVFERRSPVKVLGPYARAVIWVQGCDFGCKGCIVPESWDRDSGEEVDISELVAWVLSQSNIEGVTLSGGEPMLQAEALSTLIDQIREVRDLGVMCYTGYRIEYLKSQGDIAQKLLLTKIDLLVEGMYQENLQDDLLWRGSNNQRLLLLSDRYRDFLQSQSDRSAGLEFFLNETGEVGFSGVPAQPNFRREFESQMSQRSVIVNPQ</sequence>
<name>A0A0M2PV31_PROHO</name>
<organism evidence="7 8">
    <name type="scientific">Prochlorothrix hollandica PCC 9006 = CALU 1027</name>
    <dbReference type="NCBI Taxonomy" id="317619"/>
    <lineage>
        <taxon>Bacteria</taxon>
        <taxon>Bacillati</taxon>
        <taxon>Cyanobacteriota</taxon>
        <taxon>Cyanophyceae</taxon>
        <taxon>Prochlorotrichales</taxon>
        <taxon>Prochlorotrichaceae</taxon>
        <taxon>Prochlorothrix</taxon>
    </lineage>
</organism>
<dbReference type="SUPFAM" id="SSF102114">
    <property type="entry name" value="Radical SAM enzymes"/>
    <property type="match status" value="1"/>
</dbReference>
<dbReference type="GO" id="GO:0051539">
    <property type="term" value="F:4 iron, 4 sulfur cluster binding"/>
    <property type="evidence" value="ECO:0007669"/>
    <property type="project" value="UniProtKB-KW"/>
</dbReference>